<reference evidence="1 2" key="1">
    <citation type="journal article" date="2014" name="PLoS ONE">
        <title>Global Analysis of Gene Expression Profiles in Physic Nut (Jatropha curcas L.) Seedlings Exposed to Salt Stress.</title>
        <authorList>
            <person name="Zhang L."/>
            <person name="Zhang C."/>
            <person name="Wu P."/>
            <person name="Chen Y."/>
            <person name="Li M."/>
            <person name="Jiang H."/>
            <person name="Wu G."/>
        </authorList>
    </citation>
    <scope>NUCLEOTIDE SEQUENCE [LARGE SCALE GENOMIC DNA]</scope>
    <source>
        <strain evidence="2">cv. GZQX0401</strain>
        <tissue evidence="1">Young leaves</tissue>
    </source>
</reference>
<evidence type="ECO:0000313" key="2">
    <source>
        <dbReference type="Proteomes" id="UP000027138"/>
    </source>
</evidence>
<sequence>MDDETSKPDLPRVLPIVEERASQDFDLEVQSLSSGSESDAVLFCFQLCIASSSSAFSAVILCRIELIFGELVPNIQLLILAAQFHFWMSRTFLNVLRTTAVFCDHSNALLHICLWLFGVTRSNRTIDRNNVSSPQTNKTNIGFHFFHELVNPSERRSIPDHFWYVSHDWPGRYLMVLVVETEVREAAAAVVRKAVEETFKAILVLP</sequence>
<name>A0A067K3S6_JATCU</name>
<accession>A0A067K3S6</accession>
<protein>
    <submittedName>
        <fullName evidence="1">Uncharacterized protein</fullName>
    </submittedName>
</protein>
<dbReference type="Proteomes" id="UP000027138">
    <property type="component" value="Unassembled WGS sequence"/>
</dbReference>
<dbReference type="AlphaFoldDB" id="A0A067K3S6"/>
<evidence type="ECO:0000313" key="1">
    <source>
        <dbReference type="EMBL" id="KDP29693.1"/>
    </source>
</evidence>
<dbReference type="EMBL" id="KK914734">
    <property type="protein sequence ID" value="KDP29693.1"/>
    <property type="molecule type" value="Genomic_DNA"/>
</dbReference>
<gene>
    <name evidence="1" type="ORF">JCGZ_18628</name>
</gene>
<keyword evidence="2" id="KW-1185">Reference proteome</keyword>
<organism evidence="1 2">
    <name type="scientific">Jatropha curcas</name>
    <name type="common">Barbados nut</name>
    <dbReference type="NCBI Taxonomy" id="180498"/>
    <lineage>
        <taxon>Eukaryota</taxon>
        <taxon>Viridiplantae</taxon>
        <taxon>Streptophyta</taxon>
        <taxon>Embryophyta</taxon>
        <taxon>Tracheophyta</taxon>
        <taxon>Spermatophyta</taxon>
        <taxon>Magnoliopsida</taxon>
        <taxon>eudicotyledons</taxon>
        <taxon>Gunneridae</taxon>
        <taxon>Pentapetalae</taxon>
        <taxon>rosids</taxon>
        <taxon>fabids</taxon>
        <taxon>Malpighiales</taxon>
        <taxon>Euphorbiaceae</taxon>
        <taxon>Crotonoideae</taxon>
        <taxon>Jatropheae</taxon>
        <taxon>Jatropha</taxon>
    </lineage>
</organism>
<proteinExistence type="predicted"/>